<dbReference type="RefSeq" id="WP_145205061.1">
    <property type="nucleotide sequence ID" value="NZ_CP036267.1"/>
</dbReference>
<dbReference type="InterPro" id="IPR002645">
    <property type="entry name" value="STAS_dom"/>
</dbReference>
<keyword evidence="3" id="KW-1185">Reference proteome</keyword>
<gene>
    <name evidence="2" type="ORF">Mal48_47360</name>
</gene>
<dbReference type="EMBL" id="CP036267">
    <property type="protein sequence ID" value="QDT35459.1"/>
    <property type="molecule type" value="Genomic_DNA"/>
</dbReference>
<dbReference type="OrthoDB" id="284844at2"/>
<feature type="domain" description="STAS" evidence="1">
    <location>
        <begin position="33"/>
        <end position="105"/>
    </location>
</feature>
<dbReference type="InterPro" id="IPR036513">
    <property type="entry name" value="STAS_dom_sf"/>
</dbReference>
<sequence length="108" mass="12142">MNTSTSNLFHIYKTGRLTVIGFEGKHLENPLFADSVRDQLLGMIRHHDCEVLVVDLMDVGLISSWILGVLTAIKQSGIDIELYHPSKEIQHVLDVTQLSSYLHVRGSE</sequence>
<proteinExistence type="predicted"/>
<dbReference type="Pfam" id="PF01740">
    <property type="entry name" value="STAS"/>
    <property type="match status" value="1"/>
</dbReference>
<name>A0A517QUZ7_9PLAN</name>
<evidence type="ECO:0000313" key="2">
    <source>
        <dbReference type="EMBL" id="QDT35459.1"/>
    </source>
</evidence>
<dbReference type="SUPFAM" id="SSF52091">
    <property type="entry name" value="SpoIIaa-like"/>
    <property type="match status" value="1"/>
</dbReference>
<protein>
    <recommendedName>
        <fullName evidence="1">STAS domain-containing protein</fullName>
    </recommendedName>
</protein>
<evidence type="ECO:0000313" key="3">
    <source>
        <dbReference type="Proteomes" id="UP000315724"/>
    </source>
</evidence>
<dbReference type="Gene3D" id="3.30.750.24">
    <property type="entry name" value="STAS domain"/>
    <property type="match status" value="1"/>
</dbReference>
<dbReference type="AlphaFoldDB" id="A0A517QUZ7"/>
<evidence type="ECO:0000259" key="1">
    <source>
        <dbReference type="Pfam" id="PF01740"/>
    </source>
</evidence>
<dbReference type="KEGG" id="tpol:Mal48_47360"/>
<reference evidence="2 3" key="1">
    <citation type="submission" date="2019-02" db="EMBL/GenBank/DDBJ databases">
        <title>Deep-cultivation of Planctomycetes and their phenomic and genomic characterization uncovers novel biology.</title>
        <authorList>
            <person name="Wiegand S."/>
            <person name="Jogler M."/>
            <person name="Boedeker C."/>
            <person name="Pinto D."/>
            <person name="Vollmers J."/>
            <person name="Rivas-Marin E."/>
            <person name="Kohn T."/>
            <person name="Peeters S.H."/>
            <person name="Heuer A."/>
            <person name="Rast P."/>
            <person name="Oberbeckmann S."/>
            <person name="Bunk B."/>
            <person name="Jeske O."/>
            <person name="Meyerdierks A."/>
            <person name="Storesund J.E."/>
            <person name="Kallscheuer N."/>
            <person name="Luecker S."/>
            <person name="Lage O.M."/>
            <person name="Pohl T."/>
            <person name="Merkel B.J."/>
            <person name="Hornburger P."/>
            <person name="Mueller R.-W."/>
            <person name="Bruemmer F."/>
            <person name="Labrenz M."/>
            <person name="Spormann A.M."/>
            <person name="Op den Camp H."/>
            <person name="Overmann J."/>
            <person name="Amann R."/>
            <person name="Jetten M.S.M."/>
            <person name="Mascher T."/>
            <person name="Medema M.H."/>
            <person name="Devos D.P."/>
            <person name="Kaster A.-K."/>
            <person name="Ovreas L."/>
            <person name="Rohde M."/>
            <person name="Galperin M.Y."/>
            <person name="Jogler C."/>
        </authorList>
    </citation>
    <scope>NUCLEOTIDE SEQUENCE [LARGE SCALE GENOMIC DNA]</scope>
    <source>
        <strain evidence="2 3">Mal48</strain>
    </source>
</reference>
<dbReference type="Proteomes" id="UP000315724">
    <property type="component" value="Chromosome"/>
</dbReference>
<accession>A0A517QUZ7</accession>
<organism evidence="2 3">
    <name type="scientific">Thalassoglobus polymorphus</name>
    <dbReference type="NCBI Taxonomy" id="2527994"/>
    <lineage>
        <taxon>Bacteria</taxon>
        <taxon>Pseudomonadati</taxon>
        <taxon>Planctomycetota</taxon>
        <taxon>Planctomycetia</taxon>
        <taxon>Planctomycetales</taxon>
        <taxon>Planctomycetaceae</taxon>
        <taxon>Thalassoglobus</taxon>
    </lineage>
</organism>